<protein>
    <submittedName>
        <fullName evidence="2">Scm polycomb group protein like 4</fullName>
    </submittedName>
</protein>
<feature type="compositionally biased region" description="Polar residues" evidence="1">
    <location>
        <begin position="42"/>
        <end position="58"/>
    </location>
</feature>
<dbReference type="SUPFAM" id="SSF47769">
    <property type="entry name" value="SAM/Pointed domain"/>
    <property type="match status" value="1"/>
</dbReference>
<evidence type="ECO:0000313" key="3">
    <source>
        <dbReference type="Proteomes" id="UP000694570"/>
    </source>
</evidence>
<proteinExistence type="predicted"/>
<dbReference type="Ensembl" id="ENSSSCT00030088332.1">
    <property type="protein sequence ID" value="ENSSSCP00030040814.1"/>
    <property type="gene ID" value="ENSSSCG00030063098.1"/>
</dbReference>
<sequence length="234" mass="25564">MNRYSVDTSSSAFSHRGSLPTSSSLYCKRQNSGDGHLGGGSATTSSGPRTSPMTSGGLSASGLRPPGSSPKKNGTSLEGNRCASSPSPDRQDARRPRSRNPSTWSVEDVVWFVKDADPQALGPHVELFRKHVCTGWAWWAGGEIQGAVAWGVGAVCTMSWGHHSREAGWNYRFLRQNNHLVFCFVLFIYFPLYSKGAKLHIHVCILFPPIAVLQCKYPDIVLNATQQDLIVNPF</sequence>
<dbReference type="AlphaFoldDB" id="A0A8D0XVR7"/>
<feature type="region of interest" description="Disordered" evidence="1">
    <location>
        <begin position="1"/>
        <end position="101"/>
    </location>
</feature>
<organism evidence="2 3">
    <name type="scientific">Sus scrofa</name>
    <name type="common">Pig</name>
    <dbReference type="NCBI Taxonomy" id="9823"/>
    <lineage>
        <taxon>Eukaryota</taxon>
        <taxon>Metazoa</taxon>
        <taxon>Chordata</taxon>
        <taxon>Craniata</taxon>
        <taxon>Vertebrata</taxon>
        <taxon>Euteleostomi</taxon>
        <taxon>Mammalia</taxon>
        <taxon>Eutheria</taxon>
        <taxon>Laurasiatheria</taxon>
        <taxon>Artiodactyla</taxon>
        <taxon>Suina</taxon>
        <taxon>Suidae</taxon>
        <taxon>Sus</taxon>
    </lineage>
</organism>
<feature type="compositionally biased region" description="Polar residues" evidence="1">
    <location>
        <begin position="70"/>
        <end position="88"/>
    </location>
</feature>
<evidence type="ECO:0000313" key="2">
    <source>
        <dbReference type="Ensembl" id="ENSSSCP00030040814.1"/>
    </source>
</evidence>
<reference evidence="2" key="1">
    <citation type="submission" date="2025-08" db="UniProtKB">
        <authorList>
            <consortium name="Ensembl"/>
        </authorList>
    </citation>
    <scope>IDENTIFICATION</scope>
</reference>
<name>A0A8D0XVR7_PIG</name>
<accession>A0A8D0XVR7</accession>
<feature type="compositionally biased region" description="Polar residues" evidence="1">
    <location>
        <begin position="1"/>
        <end position="33"/>
    </location>
</feature>
<dbReference type="InterPro" id="IPR013761">
    <property type="entry name" value="SAM/pointed_sf"/>
</dbReference>
<dbReference type="InterPro" id="IPR050548">
    <property type="entry name" value="PcG_chromatin_remod_factors"/>
</dbReference>
<evidence type="ECO:0000256" key="1">
    <source>
        <dbReference type="SAM" id="MobiDB-lite"/>
    </source>
</evidence>
<dbReference type="Proteomes" id="UP000694570">
    <property type="component" value="Unplaced"/>
</dbReference>
<gene>
    <name evidence="2" type="primary">SCML4</name>
</gene>
<dbReference type="PANTHER" id="PTHR12247:SF85">
    <property type="entry name" value="SEX COMB ON MIDLEG-LIKE PROTEIN 4"/>
    <property type="match status" value="1"/>
</dbReference>
<dbReference type="PANTHER" id="PTHR12247">
    <property type="entry name" value="POLYCOMB GROUP PROTEIN"/>
    <property type="match status" value="1"/>
</dbReference>